<evidence type="ECO:0000313" key="2">
    <source>
        <dbReference type="Proteomes" id="UP000789759"/>
    </source>
</evidence>
<gene>
    <name evidence="1" type="ORF">CPELLU_LOCUS8000</name>
</gene>
<sequence length="40" mass="4347">MVCPELPTLLNLPSQSESQTAVMPIFAVNSLDCITSFTTF</sequence>
<dbReference type="AlphaFoldDB" id="A0A9N9D4B8"/>
<evidence type="ECO:0000313" key="1">
    <source>
        <dbReference type="EMBL" id="CAG8622664.1"/>
    </source>
</evidence>
<name>A0A9N9D4B8_9GLOM</name>
<reference evidence="1" key="1">
    <citation type="submission" date="2021-06" db="EMBL/GenBank/DDBJ databases">
        <authorList>
            <person name="Kallberg Y."/>
            <person name="Tangrot J."/>
            <person name="Rosling A."/>
        </authorList>
    </citation>
    <scope>NUCLEOTIDE SEQUENCE</scope>
    <source>
        <strain evidence="1">FL966</strain>
    </source>
</reference>
<protein>
    <submittedName>
        <fullName evidence="1">3013_t:CDS:1</fullName>
    </submittedName>
</protein>
<keyword evidence="2" id="KW-1185">Reference proteome</keyword>
<comment type="caution">
    <text evidence="1">The sequence shown here is derived from an EMBL/GenBank/DDBJ whole genome shotgun (WGS) entry which is preliminary data.</text>
</comment>
<organism evidence="1 2">
    <name type="scientific">Cetraspora pellucida</name>
    <dbReference type="NCBI Taxonomy" id="1433469"/>
    <lineage>
        <taxon>Eukaryota</taxon>
        <taxon>Fungi</taxon>
        <taxon>Fungi incertae sedis</taxon>
        <taxon>Mucoromycota</taxon>
        <taxon>Glomeromycotina</taxon>
        <taxon>Glomeromycetes</taxon>
        <taxon>Diversisporales</taxon>
        <taxon>Gigasporaceae</taxon>
        <taxon>Cetraspora</taxon>
    </lineage>
</organism>
<proteinExistence type="predicted"/>
<dbReference type="EMBL" id="CAJVQA010005534">
    <property type="protein sequence ID" value="CAG8622664.1"/>
    <property type="molecule type" value="Genomic_DNA"/>
</dbReference>
<dbReference type="Proteomes" id="UP000789759">
    <property type="component" value="Unassembled WGS sequence"/>
</dbReference>
<accession>A0A9N9D4B8</accession>